<dbReference type="PIRSF" id="PIRSF005419">
    <property type="entry name" value="FlhA"/>
    <property type="match status" value="1"/>
</dbReference>
<feature type="transmembrane region" description="Helical" evidence="7">
    <location>
        <begin position="207"/>
        <end position="229"/>
    </location>
</feature>
<keyword evidence="5 7" id="KW-1133">Transmembrane helix</keyword>
<sequence length="706" mass="74447">MELTGGRGTLGLLRQTAGGIVLPLGILVIVAMMVLPLPVFLLDSFFVLNILLSLLVLMVAMHSYRPLDFSSFPTLLLIATVLRLALNVASTRVVLSEGHTGPDAAGKVIQAFGEFVIAGNFAVGIFVFAILVIINLVVITKGAGRVSEVSARFTLDAMPGKQMAIDADLNAGILTPEEATRRRAEVASEADFYGAMDGASKFVKGDAVAGILILAVNIIGGLIIGVAQHRMSMLAAAETYVLLSIGDGLVAQIPSLLLSIATAIIVTRVSSTHDMAEHIARQVNLSRAWLPVAGVMMILGFVPGMPNALFLGSAALAGFAAWAARGREGADPGPAEGPAAAGETGPDGAQEAITAEDVTDYSAISVQLGYGLIDLVDTEAGGPLVKRITGIRRDVSRSLGFVIPAVRIRDDLALGARQYRIRIGQTIQGEDEIHPDRKLAIPGAGSALRLKGIEVKDPSFGLDAIWILPHQQAEAEADDHVVVEPDSVIATHLSQILYKNAAELLGQDDVQALLDNLGRVSPSLVQSVVPKLVPLHVLTAVLRALLAERIPISDLRRILEGMSAMSGRNLGITDMAEALRPGLVPLLIQQVVPLNQPLPVVTLAPDLEQLILRMARQGGEGGLMLDASLAEMLVQGLNGATERLAAEGRQALVVVAPQIRRVFADFLRVHLPDAIVLAVTELPEARRVEIIATLGGAEALAQPEMS</sequence>
<keyword evidence="7" id="KW-1006">Bacterial flagellum protein export</keyword>
<dbReference type="Proteomes" id="UP001596516">
    <property type="component" value="Unassembled WGS sequence"/>
</dbReference>
<feature type="compositionally biased region" description="Low complexity" evidence="8">
    <location>
        <begin position="331"/>
        <end position="347"/>
    </location>
</feature>
<evidence type="ECO:0000256" key="1">
    <source>
        <dbReference type="ARBA" id="ARBA00004651"/>
    </source>
</evidence>
<evidence type="ECO:0000256" key="4">
    <source>
        <dbReference type="ARBA" id="ARBA00022692"/>
    </source>
</evidence>
<feature type="transmembrane region" description="Helical" evidence="7">
    <location>
        <begin position="288"/>
        <end position="306"/>
    </location>
</feature>
<keyword evidence="9" id="KW-0966">Cell projection</keyword>
<keyword evidence="9" id="KW-0969">Cilium</keyword>
<evidence type="ECO:0000256" key="2">
    <source>
        <dbReference type="ARBA" id="ARBA00008835"/>
    </source>
</evidence>
<evidence type="ECO:0000256" key="7">
    <source>
        <dbReference type="RuleBase" id="RU364093"/>
    </source>
</evidence>
<gene>
    <name evidence="7 9" type="primary">flhA</name>
    <name evidence="9" type="ORF">ACFQXB_05320</name>
</gene>
<dbReference type="InterPro" id="IPR042193">
    <property type="entry name" value="FHIPEP_3"/>
</dbReference>
<dbReference type="Gene3D" id="1.10.8.540">
    <property type="entry name" value="FHIPEP family, domain 3"/>
    <property type="match status" value="1"/>
</dbReference>
<keyword evidence="7" id="KW-0813">Transport</keyword>
<dbReference type="PANTHER" id="PTHR30161">
    <property type="entry name" value="FLAGELLAR EXPORT PROTEIN, MEMBRANE FLHA SUBUNIT-RELATED"/>
    <property type="match status" value="1"/>
</dbReference>
<comment type="similarity">
    <text evidence="2 7">Belongs to the FHIPEP (flagella/HR/invasion proteins export pore) family.</text>
</comment>
<comment type="function">
    <text evidence="7">Required for formation of the rod structure of the flagellar apparatus. Together with FliI and FliH, may constitute the export apparatus of flagellin.</text>
</comment>
<feature type="transmembrane region" description="Helical" evidence="7">
    <location>
        <begin position="40"/>
        <end position="60"/>
    </location>
</feature>
<protein>
    <recommendedName>
        <fullName evidence="7">Flagellar biosynthesis protein FlhA</fullName>
    </recommendedName>
</protein>
<evidence type="ECO:0000313" key="10">
    <source>
        <dbReference type="Proteomes" id="UP001596516"/>
    </source>
</evidence>
<dbReference type="Gene3D" id="3.40.50.12790">
    <property type="entry name" value="FHIPEP family, domain 4"/>
    <property type="match status" value="1"/>
</dbReference>
<keyword evidence="6 7" id="KW-0472">Membrane</keyword>
<evidence type="ECO:0000256" key="8">
    <source>
        <dbReference type="SAM" id="MobiDB-lite"/>
    </source>
</evidence>
<comment type="caution">
    <text evidence="7">Lacks conserved residue(s) required for the propagation of feature annotation.</text>
</comment>
<organism evidence="9 10">
    <name type="scientific">Plastorhodobacter daqingensis</name>
    <dbReference type="NCBI Taxonomy" id="1387281"/>
    <lineage>
        <taxon>Bacteria</taxon>
        <taxon>Pseudomonadati</taxon>
        <taxon>Pseudomonadota</taxon>
        <taxon>Alphaproteobacteria</taxon>
        <taxon>Rhodobacterales</taxon>
        <taxon>Paracoccaceae</taxon>
        <taxon>Plastorhodobacter</taxon>
    </lineage>
</organism>
<keyword evidence="4 7" id="KW-0812">Transmembrane</keyword>
<name>A0ABW2UK80_9RHOB</name>
<evidence type="ECO:0000256" key="5">
    <source>
        <dbReference type="ARBA" id="ARBA00022989"/>
    </source>
</evidence>
<dbReference type="InterPro" id="IPR042196">
    <property type="entry name" value="FHIPEP_4"/>
</dbReference>
<comment type="subcellular location">
    <subcellularLocation>
        <location evidence="1 7">Cell membrane</location>
        <topology evidence="1 7">Multi-pass membrane protein</topology>
    </subcellularLocation>
</comment>
<accession>A0ABW2UK80</accession>
<keyword evidence="7" id="KW-0653">Protein transport</keyword>
<feature type="region of interest" description="Disordered" evidence="8">
    <location>
        <begin position="328"/>
        <end position="347"/>
    </location>
</feature>
<evidence type="ECO:0000256" key="6">
    <source>
        <dbReference type="ARBA" id="ARBA00023136"/>
    </source>
</evidence>
<comment type="caution">
    <text evidence="9">The sequence shown here is derived from an EMBL/GenBank/DDBJ whole genome shotgun (WGS) entry which is preliminary data.</text>
</comment>
<keyword evidence="10" id="KW-1185">Reference proteome</keyword>
<dbReference type="Gene3D" id="3.40.30.60">
    <property type="entry name" value="FHIPEP family, domain 1"/>
    <property type="match status" value="1"/>
</dbReference>
<dbReference type="InterPro" id="IPR025505">
    <property type="entry name" value="FHIPEP_CS"/>
</dbReference>
<keyword evidence="9" id="KW-0282">Flagellum</keyword>
<proteinExistence type="inferred from homology"/>
<reference evidence="10" key="1">
    <citation type="journal article" date="2019" name="Int. J. Syst. Evol. Microbiol.">
        <title>The Global Catalogue of Microorganisms (GCM) 10K type strain sequencing project: providing services to taxonomists for standard genome sequencing and annotation.</title>
        <authorList>
            <consortium name="The Broad Institute Genomics Platform"/>
            <consortium name="The Broad Institute Genome Sequencing Center for Infectious Disease"/>
            <person name="Wu L."/>
            <person name="Ma J."/>
        </authorList>
    </citation>
    <scope>NUCLEOTIDE SEQUENCE [LARGE SCALE GENOMIC DNA]</scope>
    <source>
        <strain evidence="10">CGMCC 1.12750</strain>
    </source>
</reference>
<evidence type="ECO:0000313" key="9">
    <source>
        <dbReference type="EMBL" id="MFC7703612.1"/>
    </source>
</evidence>
<dbReference type="NCBIfam" id="TIGR01398">
    <property type="entry name" value="FlhA"/>
    <property type="match status" value="1"/>
</dbReference>
<dbReference type="InterPro" id="IPR001712">
    <property type="entry name" value="T3SS_FHIPEP"/>
</dbReference>
<dbReference type="InterPro" id="IPR006301">
    <property type="entry name" value="FlhA"/>
</dbReference>
<feature type="transmembrane region" description="Helical" evidence="7">
    <location>
        <begin position="12"/>
        <end position="34"/>
    </location>
</feature>
<dbReference type="PRINTS" id="PR00949">
    <property type="entry name" value="TYPE3IMAPROT"/>
</dbReference>
<dbReference type="RefSeq" id="WP_377400229.1">
    <property type="nucleotide sequence ID" value="NZ_JBHTFQ010000002.1"/>
</dbReference>
<dbReference type="PANTHER" id="PTHR30161:SF1">
    <property type="entry name" value="FLAGELLAR BIOSYNTHESIS PROTEIN FLHA-RELATED"/>
    <property type="match status" value="1"/>
</dbReference>
<dbReference type="EMBL" id="JBHTFQ010000002">
    <property type="protein sequence ID" value="MFC7703612.1"/>
    <property type="molecule type" value="Genomic_DNA"/>
</dbReference>
<keyword evidence="3 7" id="KW-1003">Cell membrane</keyword>
<feature type="transmembrane region" description="Helical" evidence="7">
    <location>
        <begin position="249"/>
        <end position="267"/>
    </location>
</feature>
<keyword evidence="7" id="KW-1005">Bacterial flagellum biogenesis</keyword>
<dbReference type="PROSITE" id="PS00994">
    <property type="entry name" value="FHIPEP"/>
    <property type="match status" value="1"/>
</dbReference>
<dbReference type="Pfam" id="PF00771">
    <property type="entry name" value="FHIPEP"/>
    <property type="match status" value="1"/>
</dbReference>
<dbReference type="InterPro" id="IPR042194">
    <property type="entry name" value="FHIPEP_1"/>
</dbReference>
<evidence type="ECO:0000256" key="3">
    <source>
        <dbReference type="ARBA" id="ARBA00022475"/>
    </source>
</evidence>
<feature type="transmembrane region" description="Helical" evidence="7">
    <location>
        <begin position="115"/>
        <end position="138"/>
    </location>
</feature>